<proteinExistence type="predicted"/>
<accession>A0A0R2MRK6</accession>
<dbReference type="PROSITE" id="PS52050">
    <property type="entry name" value="WYL"/>
    <property type="match status" value="1"/>
</dbReference>
<evidence type="ECO:0000259" key="1">
    <source>
        <dbReference type="Pfam" id="PF13280"/>
    </source>
</evidence>
<dbReference type="AlphaFoldDB" id="A0A0R2MRK6"/>
<dbReference type="PANTHER" id="PTHR34580">
    <property type="match status" value="1"/>
</dbReference>
<gene>
    <name evidence="3" type="ORF">IV56_GL001615</name>
</gene>
<dbReference type="PATRIC" id="fig|1293598.4.peg.1684"/>
<dbReference type="InterPro" id="IPR051534">
    <property type="entry name" value="CBASS_pafABC_assoc_protein"/>
</dbReference>
<protein>
    <submittedName>
        <fullName evidence="3">Transcriptional regulator</fullName>
    </submittedName>
</protein>
<keyword evidence="4" id="KW-1185">Reference proteome</keyword>
<evidence type="ECO:0000313" key="3">
    <source>
        <dbReference type="EMBL" id="KRO16254.1"/>
    </source>
</evidence>
<dbReference type="Proteomes" id="UP000050969">
    <property type="component" value="Unassembled WGS sequence"/>
</dbReference>
<dbReference type="Pfam" id="PF25583">
    <property type="entry name" value="WCX"/>
    <property type="match status" value="1"/>
</dbReference>
<evidence type="ECO:0000259" key="2">
    <source>
        <dbReference type="Pfam" id="PF25583"/>
    </source>
</evidence>
<reference evidence="3 4" key="1">
    <citation type="journal article" date="2015" name="Genome Announc.">
        <title>Expanding the biotechnology potential of lactobacilli through comparative genomics of 213 strains and associated genera.</title>
        <authorList>
            <person name="Sun Z."/>
            <person name="Harris H.M."/>
            <person name="McCann A."/>
            <person name="Guo C."/>
            <person name="Argimon S."/>
            <person name="Zhang W."/>
            <person name="Yang X."/>
            <person name="Jeffery I.B."/>
            <person name="Cooney J.C."/>
            <person name="Kagawa T.F."/>
            <person name="Liu W."/>
            <person name="Song Y."/>
            <person name="Salvetti E."/>
            <person name="Wrobel A."/>
            <person name="Rasinkangas P."/>
            <person name="Parkhill J."/>
            <person name="Rea M.C."/>
            <person name="O'Sullivan O."/>
            <person name="Ritari J."/>
            <person name="Douillard F.P."/>
            <person name="Paul Ross R."/>
            <person name="Yang R."/>
            <person name="Briner A.E."/>
            <person name="Felis G.E."/>
            <person name="de Vos W.M."/>
            <person name="Barrangou R."/>
            <person name="Klaenhammer T.R."/>
            <person name="Caufield P.W."/>
            <person name="Cui Y."/>
            <person name="Zhang H."/>
            <person name="O'Toole P.W."/>
        </authorList>
    </citation>
    <scope>NUCLEOTIDE SEQUENCE [LARGE SCALE GENOMIC DNA]</scope>
    <source>
        <strain evidence="3 4">DSM 24301</strain>
    </source>
</reference>
<dbReference type="Pfam" id="PF13280">
    <property type="entry name" value="WYL"/>
    <property type="match status" value="1"/>
</dbReference>
<dbReference type="InterPro" id="IPR026881">
    <property type="entry name" value="WYL_dom"/>
</dbReference>
<dbReference type="RefSeq" id="WP_056993065.1">
    <property type="nucleotide sequence ID" value="NZ_JQCE01000042.1"/>
</dbReference>
<sequence length="321" mass="36993">MAINSTQRVAAVLVRLLRGETVTFEDWRVRYGDSKNMRTFQRDIADIRRALAENEWHGELQHTDQGIELVNGTTTNVLQYSVALGQIAVASRAFTRGELKQVLAFLSARLDPTDKQLFNDTLKMAQNSYFPLSRAVPLLARLQTMIDVISAHQRLTFTYASSRPSEHAIQTHEAQPETLFFDRFYFYVVMHLDTGGYRLFRLDRIEQIVRVSDGDKRWSPNHYSLQELREHTHLMDRGSMTTFRFNAWGIYPQTILDQFPQSQMIASCERDGYLFEATAKDMGATMWLLSQGPKIQVVSPPSLVAKIRDDLKAMLQYYPED</sequence>
<feature type="domain" description="WCX" evidence="2">
    <location>
        <begin position="259"/>
        <end position="315"/>
    </location>
</feature>
<dbReference type="PANTHER" id="PTHR34580:SF1">
    <property type="entry name" value="PROTEIN PAFC"/>
    <property type="match status" value="1"/>
</dbReference>
<name>A0A0R2MRK6_9LACO</name>
<feature type="domain" description="WYL" evidence="1">
    <location>
        <begin position="142"/>
        <end position="208"/>
    </location>
</feature>
<organism evidence="3 4">
    <name type="scientific">Lacticaseibacillus saniviri JCM 17471 = DSM 24301</name>
    <dbReference type="NCBI Taxonomy" id="1293598"/>
    <lineage>
        <taxon>Bacteria</taxon>
        <taxon>Bacillati</taxon>
        <taxon>Bacillota</taxon>
        <taxon>Bacilli</taxon>
        <taxon>Lactobacillales</taxon>
        <taxon>Lactobacillaceae</taxon>
        <taxon>Lacticaseibacillus</taxon>
    </lineage>
</organism>
<dbReference type="EMBL" id="JQCE01000042">
    <property type="protein sequence ID" value="KRO16254.1"/>
    <property type="molecule type" value="Genomic_DNA"/>
</dbReference>
<evidence type="ECO:0000313" key="4">
    <source>
        <dbReference type="Proteomes" id="UP000050969"/>
    </source>
</evidence>
<dbReference type="STRING" id="1293598.IV56_GL001615"/>
<comment type="caution">
    <text evidence="3">The sequence shown here is derived from an EMBL/GenBank/DDBJ whole genome shotgun (WGS) entry which is preliminary data.</text>
</comment>
<dbReference type="InterPro" id="IPR057727">
    <property type="entry name" value="WCX_dom"/>
</dbReference>